<dbReference type="GO" id="GO:0005524">
    <property type="term" value="F:ATP binding"/>
    <property type="evidence" value="ECO:0007669"/>
    <property type="project" value="UniProtKB-KW"/>
</dbReference>
<comment type="similarity">
    <text evidence="6">Belongs to the NAD kinase family.</text>
</comment>
<comment type="caution">
    <text evidence="6">Lacks conserved residue(s) required for the propagation of feature annotation.</text>
</comment>
<keyword evidence="1 6" id="KW-0808">Transferase</keyword>
<dbReference type="Pfam" id="PF20143">
    <property type="entry name" value="NAD_kinase_C"/>
    <property type="match status" value="1"/>
</dbReference>
<dbReference type="EMBL" id="DTDV01000012">
    <property type="protein sequence ID" value="HGK23636.1"/>
    <property type="molecule type" value="Genomic_DNA"/>
</dbReference>
<reference evidence="7" key="1">
    <citation type="journal article" date="2020" name="mSystems">
        <title>Genome- and Community-Level Interaction Insights into Carbon Utilization and Element Cycling Functions of Hydrothermarchaeota in Hydrothermal Sediment.</title>
        <authorList>
            <person name="Zhou Z."/>
            <person name="Liu Y."/>
            <person name="Xu W."/>
            <person name="Pan J."/>
            <person name="Luo Z.H."/>
            <person name="Li M."/>
        </authorList>
    </citation>
    <scope>NUCLEOTIDE SEQUENCE [LARGE SCALE GENOMIC DNA]</scope>
    <source>
        <strain evidence="7">SpSt-70</strain>
    </source>
</reference>
<dbReference type="SUPFAM" id="SSF111331">
    <property type="entry name" value="NAD kinase/diacylglycerol kinase-like"/>
    <property type="match status" value="1"/>
</dbReference>
<dbReference type="Gene3D" id="3.40.50.10330">
    <property type="entry name" value="Probable inorganic polyphosphate/atp-NAD kinase, domain 1"/>
    <property type="match status" value="1"/>
</dbReference>
<dbReference type="GO" id="GO:0006741">
    <property type="term" value="P:NADP+ biosynthetic process"/>
    <property type="evidence" value="ECO:0007669"/>
    <property type="project" value="UniProtKB-UniRule"/>
</dbReference>
<comment type="subcellular location">
    <subcellularLocation>
        <location evidence="6">Cytoplasm</location>
    </subcellularLocation>
</comment>
<organism evidence="7">
    <name type="scientific">Dictyoglomus thermophilum</name>
    <dbReference type="NCBI Taxonomy" id="14"/>
    <lineage>
        <taxon>Bacteria</taxon>
        <taxon>Pseudomonadati</taxon>
        <taxon>Dictyoglomota</taxon>
        <taxon>Dictyoglomia</taxon>
        <taxon>Dictyoglomales</taxon>
        <taxon>Dictyoglomaceae</taxon>
        <taxon>Dictyoglomus</taxon>
    </lineage>
</organism>
<dbReference type="GO" id="GO:0005737">
    <property type="term" value="C:cytoplasm"/>
    <property type="evidence" value="ECO:0007669"/>
    <property type="project" value="UniProtKB-SubCell"/>
</dbReference>
<proteinExistence type="inferred from homology"/>
<feature type="binding site" evidence="6">
    <location>
        <position position="152"/>
    </location>
    <ligand>
        <name>NAD(+)</name>
        <dbReference type="ChEBI" id="CHEBI:57540"/>
    </ligand>
</feature>
<evidence type="ECO:0000256" key="6">
    <source>
        <dbReference type="HAMAP-Rule" id="MF_00361"/>
    </source>
</evidence>
<evidence type="ECO:0000256" key="5">
    <source>
        <dbReference type="ARBA" id="ARBA00047925"/>
    </source>
</evidence>
<evidence type="ECO:0000256" key="3">
    <source>
        <dbReference type="ARBA" id="ARBA00022857"/>
    </source>
</evidence>
<dbReference type="GO" id="GO:0046872">
    <property type="term" value="F:metal ion binding"/>
    <property type="evidence" value="ECO:0007669"/>
    <property type="project" value="UniProtKB-UniRule"/>
</dbReference>
<dbReference type="EC" id="2.7.1.23" evidence="6"/>
<evidence type="ECO:0000313" key="7">
    <source>
        <dbReference type="EMBL" id="HGK23636.1"/>
    </source>
</evidence>
<feature type="binding site" evidence="6">
    <location>
        <begin position="163"/>
        <end position="168"/>
    </location>
    <ligand>
        <name>NAD(+)</name>
        <dbReference type="ChEBI" id="CHEBI:57540"/>
    </ligand>
</feature>
<sequence>MEIKIRKIGVFYNPKKREAKKGIDILKDWAKEKGIEVIPEGVDVDLGVAIGGDGTVLYTLQKLSIHDIPVVGINTGRLGFLTTVEFKDISVLLNSIESGNFFIEKHPVIKISIDHNNFYAFNEVVFLKSENTPLISVNLVFDNSSILTPPADGVIIATSAGSTAYALSAGGAIIFPEVEVLEIIPICAHSLTSRPLILDLNNLEVKVNFQRKSTQVEVWIDGKEIGIVSNKNHISISKANFYGKLIFLPGWDFINRLKKKLHWR</sequence>
<feature type="binding site" evidence="6">
    <location>
        <begin position="53"/>
        <end position="54"/>
    </location>
    <ligand>
        <name>NAD(+)</name>
        <dbReference type="ChEBI" id="CHEBI:57540"/>
    </ligand>
</feature>
<dbReference type="GO" id="GO:0003951">
    <property type="term" value="F:NAD+ kinase activity"/>
    <property type="evidence" value="ECO:0007669"/>
    <property type="project" value="UniProtKB-UniRule"/>
</dbReference>
<comment type="caution">
    <text evidence="7">The sequence shown here is derived from an EMBL/GenBank/DDBJ whole genome shotgun (WGS) entry which is preliminary data.</text>
</comment>
<evidence type="ECO:0000256" key="2">
    <source>
        <dbReference type="ARBA" id="ARBA00022777"/>
    </source>
</evidence>
<dbReference type="InterPro" id="IPR017438">
    <property type="entry name" value="ATP-NAD_kinase_N"/>
</dbReference>
<name>A0A7C2CQY8_DICTH</name>
<dbReference type="InterPro" id="IPR016064">
    <property type="entry name" value="NAD/diacylglycerol_kinase_sf"/>
</dbReference>
<evidence type="ECO:0000256" key="1">
    <source>
        <dbReference type="ARBA" id="ARBA00022679"/>
    </source>
</evidence>
<dbReference type="Pfam" id="PF01513">
    <property type="entry name" value="NAD_kinase"/>
    <property type="match status" value="1"/>
</dbReference>
<keyword evidence="6" id="KW-0067">ATP-binding</keyword>
<keyword evidence="2 6" id="KW-0418">Kinase</keyword>
<feature type="binding site" evidence="6">
    <location>
        <begin position="122"/>
        <end position="123"/>
    </location>
    <ligand>
        <name>NAD(+)</name>
        <dbReference type="ChEBI" id="CHEBI:57540"/>
    </ligand>
</feature>
<comment type="function">
    <text evidence="6">Involved in the regulation of the intracellular balance of NAD and NADP, and is a key enzyme in the biosynthesis of NADP. Catalyzes specifically the phosphorylation on 2'-hydroxyl of the adenosine moiety of NAD to yield NADP.</text>
</comment>
<dbReference type="AlphaFoldDB" id="A0A7C2CQY8"/>
<keyword evidence="6" id="KW-0963">Cytoplasm</keyword>
<dbReference type="RefSeq" id="WP_149123023.1">
    <property type="nucleotide sequence ID" value="NZ_VTFL01000005.1"/>
</dbReference>
<protein>
    <recommendedName>
        <fullName evidence="6">NAD kinase</fullName>
        <ecNumber evidence="6">2.7.1.23</ecNumber>
    </recommendedName>
    <alternativeName>
        <fullName evidence="6">ATP-dependent NAD kinase</fullName>
    </alternativeName>
</protein>
<dbReference type="PANTHER" id="PTHR20275">
    <property type="entry name" value="NAD KINASE"/>
    <property type="match status" value="1"/>
</dbReference>
<gene>
    <name evidence="6" type="primary">nadK</name>
    <name evidence="7" type="ORF">ENU78_04190</name>
</gene>
<keyword evidence="3 6" id="KW-0521">NADP</keyword>
<keyword evidence="6" id="KW-0547">Nucleotide-binding</keyword>
<dbReference type="PANTHER" id="PTHR20275:SF0">
    <property type="entry name" value="NAD KINASE"/>
    <property type="match status" value="1"/>
</dbReference>
<dbReference type="HAMAP" id="MF_00361">
    <property type="entry name" value="NAD_kinase"/>
    <property type="match status" value="1"/>
</dbReference>
<dbReference type="Gene3D" id="2.60.200.30">
    <property type="entry name" value="Probable inorganic polyphosphate/atp-NAD kinase, domain 2"/>
    <property type="match status" value="1"/>
</dbReference>
<comment type="catalytic activity">
    <reaction evidence="5 6">
        <text>NAD(+) + ATP = ADP + NADP(+) + H(+)</text>
        <dbReference type="Rhea" id="RHEA:18629"/>
        <dbReference type="ChEBI" id="CHEBI:15378"/>
        <dbReference type="ChEBI" id="CHEBI:30616"/>
        <dbReference type="ChEBI" id="CHEBI:57540"/>
        <dbReference type="ChEBI" id="CHEBI:58349"/>
        <dbReference type="ChEBI" id="CHEBI:456216"/>
        <dbReference type="EC" id="2.7.1.23"/>
    </reaction>
</comment>
<feature type="active site" description="Proton acceptor" evidence="6">
    <location>
        <position position="53"/>
    </location>
</feature>
<dbReference type="InterPro" id="IPR002504">
    <property type="entry name" value="NADK"/>
</dbReference>
<accession>A0A7C2CQY8</accession>
<dbReference type="InterPro" id="IPR017437">
    <property type="entry name" value="ATP-NAD_kinase_PpnK-typ_C"/>
</dbReference>
<dbReference type="GO" id="GO:0019674">
    <property type="term" value="P:NAD+ metabolic process"/>
    <property type="evidence" value="ECO:0007669"/>
    <property type="project" value="InterPro"/>
</dbReference>
<comment type="cofactor">
    <cofactor evidence="6">
        <name>a divalent metal cation</name>
        <dbReference type="ChEBI" id="CHEBI:60240"/>
    </cofactor>
</comment>
<evidence type="ECO:0000256" key="4">
    <source>
        <dbReference type="ARBA" id="ARBA00023027"/>
    </source>
</evidence>
<keyword evidence="4 6" id="KW-0520">NAD</keyword>
<feature type="binding site" evidence="6">
    <location>
        <position position="160"/>
    </location>
    <ligand>
        <name>NAD(+)</name>
        <dbReference type="ChEBI" id="CHEBI:57540"/>
    </ligand>
</feature>
<dbReference type="GO" id="GO:0051287">
    <property type="term" value="F:NAD binding"/>
    <property type="evidence" value="ECO:0007669"/>
    <property type="project" value="UniProtKB-ARBA"/>
</dbReference>